<name>A0ABU0ZIC9_9ACTN</name>
<evidence type="ECO:0000313" key="1">
    <source>
        <dbReference type="EMBL" id="MDQ7906174.1"/>
    </source>
</evidence>
<proteinExistence type="predicted"/>
<dbReference type="RefSeq" id="WP_308713445.1">
    <property type="nucleotide sequence ID" value="NZ_JAVHUY010000014.1"/>
</dbReference>
<reference evidence="1 2" key="1">
    <citation type="submission" date="2023-08" db="EMBL/GenBank/DDBJ databases">
        <title>Phytohabitans sansha sp. nov., isolated from marine sediment.</title>
        <authorList>
            <person name="Zhao Y."/>
            <person name="Yi K."/>
        </authorList>
    </citation>
    <scope>NUCLEOTIDE SEQUENCE [LARGE SCALE GENOMIC DNA]</scope>
    <source>
        <strain evidence="1 2">ZYX-F-186</strain>
    </source>
</reference>
<keyword evidence="2" id="KW-1185">Reference proteome</keyword>
<gene>
    <name evidence="1" type="ORF">RB614_16810</name>
</gene>
<accession>A0ABU0ZIC9</accession>
<sequence>MSGLDELERRIAAIEERLGVESGLRASGDRDLGDMAQTLRAQQHTIQALAITQSQHNEKLDRHQASLTAAHGKLDRIIDMLGRLADDGTGNGR</sequence>
<evidence type="ECO:0000313" key="2">
    <source>
        <dbReference type="Proteomes" id="UP001230908"/>
    </source>
</evidence>
<comment type="caution">
    <text evidence="1">The sequence shown here is derived from an EMBL/GenBank/DDBJ whole genome shotgun (WGS) entry which is preliminary data.</text>
</comment>
<dbReference type="EMBL" id="JAVHUY010000014">
    <property type="protein sequence ID" value="MDQ7906174.1"/>
    <property type="molecule type" value="Genomic_DNA"/>
</dbReference>
<organism evidence="1 2">
    <name type="scientific">Phytohabitans maris</name>
    <dbReference type="NCBI Taxonomy" id="3071409"/>
    <lineage>
        <taxon>Bacteria</taxon>
        <taxon>Bacillati</taxon>
        <taxon>Actinomycetota</taxon>
        <taxon>Actinomycetes</taxon>
        <taxon>Micromonosporales</taxon>
        <taxon>Micromonosporaceae</taxon>
    </lineage>
</organism>
<dbReference type="Proteomes" id="UP001230908">
    <property type="component" value="Unassembled WGS sequence"/>
</dbReference>
<protein>
    <submittedName>
        <fullName evidence="1">Uncharacterized protein</fullName>
    </submittedName>
</protein>